<evidence type="ECO:0000313" key="2">
    <source>
        <dbReference type="Proteomes" id="UP000309997"/>
    </source>
</evidence>
<comment type="caution">
    <text evidence="1">The sequence shown here is derived from an EMBL/GenBank/DDBJ whole genome shotgun (WGS) entry which is preliminary data.</text>
</comment>
<gene>
    <name evidence="1" type="ORF">D5086_013778</name>
</gene>
<sequence length="97" mass="10906">MSFCTLSIYAITTEENTAQGKERFRPRHIQAAGGAVHRKTKSPGCRLASTLSNLNTFNPEFSSVECFLAGFLAFTLEGAFLDREKFQRLICLMPTRR</sequence>
<protein>
    <submittedName>
        <fullName evidence="1">Uncharacterized protein</fullName>
    </submittedName>
</protein>
<name>A0ACC4C6R5_POPAL</name>
<keyword evidence="2" id="KW-1185">Reference proteome</keyword>
<organism evidence="1 2">
    <name type="scientific">Populus alba</name>
    <name type="common">White poplar</name>
    <dbReference type="NCBI Taxonomy" id="43335"/>
    <lineage>
        <taxon>Eukaryota</taxon>
        <taxon>Viridiplantae</taxon>
        <taxon>Streptophyta</taxon>
        <taxon>Embryophyta</taxon>
        <taxon>Tracheophyta</taxon>
        <taxon>Spermatophyta</taxon>
        <taxon>Magnoliopsida</taxon>
        <taxon>eudicotyledons</taxon>
        <taxon>Gunneridae</taxon>
        <taxon>Pentapetalae</taxon>
        <taxon>rosids</taxon>
        <taxon>fabids</taxon>
        <taxon>Malpighiales</taxon>
        <taxon>Salicaceae</taxon>
        <taxon>Saliceae</taxon>
        <taxon>Populus</taxon>
    </lineage>
</organism>
<dbReference type="EMBL" id="RCHU02000006">
    <property type="protein sequence ID" value="KAL3586911.1"/>
    <property type="molecule type" value="Genomic_DNA"/>
</dbReference>
<evidence type="ECO:0000313" key="1">
    <source>
        <dbReference type="EMBL" id="KAL3586911.1"/>
    </source>
</evidence>
<dbReference type="Proteomes" id="UP000309997">
    <property type="component" value="Unassembled WGS sequence"/>
</dbReference>
<accession>A0ACC4C6R5</accession>
<proteinExistence type="predicted"/>
<reference evidence="1 2" key="1">
    <citation type="journal article" date="2024" name="Plant Biotechnol. J.">
        <title>Genome and CRISPR/Cas9 system of a widespread forest tree (Populus alba) in the world.</title>
        <authorList>
            <person name="Liu Y.J."/>
            <person name="Jiang P.F."/>
            <person name="Han X.M."/>
            <person name="Li X.Y."/>
            <person name="Wang H.M."/>
            <person name="Wang Y.J."/>
            <person name="Wang X.X."/>
            <person name="Zeng Q.Y."/>
        </authorList>
    </citation>
    <scope>NUCLEOTIDE SEQUENCE [LARGE SCALE GENOMIC DNA]</scope>
    <source>
        <strain evidence="2">cv. PAL-ZL1</strain>
    </source>
</reference>